<sequence>MATHVHPLNHRSVTVSNDYRYFPLGIYQGKELSCRSPCWSQELLSALYSYPQKGSGATIRNGATYETSLR</sequence>
<gene>
    <name evidence="1" type="ORF">PILCRDRAFT_816850</name>
</gene>
<reference evidence="1 2" key="1">
    <citation type="submission" date="2014-04" db="EMBL/GenBank/DDBJ databases">
        <authorList>
            <consortium name="DOE Joint Genome Institute"/>
            <person name="Kuo A."/>
            <person name="Tarkka M."/>
            <person name="Buscot F."/>
            <person name="Kohler A."/>
            <person name="Nagy L.G."/>
            <person name="Floudas D."/>
            <person name="Copeland A."/>
            <person name="Barry K.W."/>
            <person name="Cichocki N."/>
            <person name="Veneault-Fourrey C."/>
            <person name="LaButti K."/>
            <person name="Lindquist E.A."/>
            <person name="Lipzen A."/>
            <person name="Lundell T."/>
            <person name="Morin E."/>
            <person name="Murat C."/>
            <person name="Sun H."/>
            <person name="Tunlid A."/>
            <person name="Henrissat B."/>
            <person name="Grigoriev I.V."/>
            <person name="Hibbett D.S."/>
            <person name="Martin F."/>
            <person name="Nordberg H.P."/>
            <person name="Cantor M.N."/>
            <person name="Hua S.X."/>
        </authorList>
    </citation>
    <scope>NUCLEOTIDE SEQUENCE [LARGE SCALE GENOMIC DNA]</scope>
    <source>
        <strain evidence="1 2">F 1598</strain>
    </source>
</reference>
<evidence type="ECO:0000313" key="2">
    <source>
        <dbReference type="Proteomes" id="UP000054166"/>
    </source>
</evidence>
<organism evidence="1 2">
    <name type="scientific">Piloderma croceum (strain F 1598)</name>
    <dbReference type="NCBI Taxonomy" id="765440"/>
    <lineage>
        <taxon>Eukaryota</taxon>
        <taxon>Fungi</taxon>
        <taxon>Dikarya</taxon>
        <taxon>Basidiomycota</taxon>
        <taxon>Agaricomycotina</taxon>
        <taxon>Agaricomycetes</taxon>
        <taxon>Agaricomycetidae</taxon>
        <taxon>Atheliales</taxon>
        <taxon>Atheliaceae</taxon>
        <taxon>Piloderma</taxon>
    </lineage>
</organism>
<evidence type="ECO:0000313" key="1">
    <source>
        <dbReference type="EMBL" id="KIM85654.1"/>
    </source>
</evidence>
<accession>A0A0C3G1G6</accession>
<proteinExistence type="predicted"/>
<dbReference type="HOGENOM" id="CLU_2758685_0_0_1"/>
<dbReference type="InParanoid" id="A0A0C3G1G6"/>
<protein>
    <submittedName>
        <fullName evidence="1">Uncharacterized protein</fullName>
    </submittedName>
</protein>
<keyword evidence="2" id="KW-1185">Reference proteome</keyword>
<dbReference type="Proteomes" id="UP000054166">
    <property type="component" value="Unassembled WGS sequence"/>
</dbReference>
<reference evidence="2" key="2">
    <citation type="submission" date="2015-01" db="EMBL/GenBank/DDBJ databases">
        <title>Evolutionary Origins and Diversification of the Mycorrhizal Mutualists.</title>
        <authorList>
            <consortium name="DOE Joint Genome Institute"/>
            <consortium name="Mycorrhizal Genomics Consortium"/>
            <person name="Kohler A."/>
            <person name="Kuo A."/>
            <person name="Nagy L.G."/>
            <person name="Floudas D."/>
            <person name="Copeland A."/>
            <person name="Barry K.W."/>
            <person name="Cichocki N."/>
            <person name="Veneault-Fourrey C."/>
            <person name="LaButti K."/>
            <person name="Lindquist E.A."/>
            <person name="Lipzen A."/>
            <person name="Lundell T."/>
            <person name="Morin E."/>
            <person name="Murat C."/>
            <person name="Riley R."/>
            <person name="Ohm R."/>
            <person name="Sun H."/>
            <person name="Tunlid A."/>
            <person name="Henrissat B."/>
            <person name="Grigoriev I.V."/>
            <person name="Hibbett D.S."/>
            <person name="Martin F."/>
        </authorList>
    </citation>
    <scope>NUCLEOTIDE SEQUENCE [LARGE SCALE GENOMIC DNA]</scope>
    <source>
        <strain evidence="2">F 1598</strain>
    </source>
</reference>
<dbReference type="EMBL" id="KN832984">
    <property type="protein sequence ID" value="KIM85654.1"/>
    <property type="molecule type" value="Genomic_DNA"/>
</dbReference>
<dbReference type="AlphaFoldDB" id="A0A0C3G1G6"/>
<name>A0A0C3G1G6_PILCF</name>